<feature type="signal peptide" evidence="1">
    <location>
        <begin position="1"/>
        <end position="20"/>
    </location>
</feature>
<proteinExistence type="predicted"/>
<feature type="domain" description="Lysozyme inhibitor LprI-like N-terminal" evidence="2">
    <location>
        <begin position="54"/>
        <end position="142"/>
    </location>
</feature>
<evidence type="ECO:0000313" key="4">
    <source>
        <dbReference type="Proteomes" id="UP000651050"/>
    </source>
</evidence>
<evidence type="ECO:0000313" key="3">
    <source>
        <dbReference type="EMBL" id="MBG9390082.1"/>
    </source>
</evidence>
<evidence type="ECO:0000259" key="2">
    <source>
        <dbReference type="Pfam" id="PF07007"/>
    </source>
</evidence>
<dbReference type="Gene3D" id="1.20.1270.180">
    <property type="match status" value="1"/>
</dbReference>
<gene>
    <name evidence="3" type="ORF">I5803_18785</name>
</gene>
<reference evidence="3" key="1">
    <citation type="submission" date="2020-11" db="EMBL/GenBank/DDBJ databases">
        <title>Bacterial whole genome sequence for Caenimonas sp. DR4.4.</title>
        <authorList>
            <person name="Le V."/>
            <person name="Ko S.-R."/>
            <person name="Ahn C.-Y."/>
            <person name="Oh H.-M."/>
        </authorList>
    </citation>
    <scope>NUCLEOTIDE SEQUENCE</scope>
    <source>
        <strain evidence="3">DR4.4</strain>
    </source>
</reference>
<dbReference type="Pfam" id="PF07007">
    <property type="entry name" value="LprI"/>
    <property type="match status" value="1"/>
</dbReference>
<accession>A0A931H802</accession>
<dbReference type="AlphaFoldDB" id="A0A931H802"/>
<sequence length="147" mass="16474">MRIRLLPLALSLVCSGTLGAEAVADPKTARRADRPPFESLEDSGCGGEGNAADVACLAQYLGWLDSQMNVAYLRALKALPEQDQMDKRKEREQLRKSQRAWLVYERENCALVGGREGGSNLWVTHFAAMCNERELKERIKFLKAFTE</sequence>
<comment type="caution">
    <text evidence="3">The sequence shown here is derived from an EMBL/GenBank/DDBJ whole genome shotgun (WGS) entry which is preliminary data.</text>
</comment>
<organism evidence="3 4">
    <name type="scientific">Caenimonas aquaedulcis</name>
    <dbReference type="NCBI Taxonomy" id="2793270"/>
    <lineage>
        <taxon>Bacteria</taxon>
        <taxon>Pseudomonadati</taxon>
        <taxon>Pseudomonadota</taxon>
        <taxon>Betaproteobacteria</taxon>
        <taxon>Burkholderiales</taxon>
        <taxon>Comamonadaceae</taxon>
        <taxon>Caenimonas</taxon>
    </lineage>
</organism>
<feature type="chain" id="PRO_5038124555" evidence="1">
    <location>
        <begin position="21"/>
        <end position="147"/>
    </location>
</feature>
<name>A0A931H802_9BURK</name>
<dbReference type="Proteomes" id="UP000651050">
    <property type="component" value="Unassembled WGS sequence"/>
</dbReference>
<dbReference type="InterPro" id="IPR009739">
    <property type="entry name" value="LprI-like_N"/>
</dbReference>
<dbReference type="RefSeq" id="WP_196987841.1">
    <property type="nucleotide sequence ID" value="NZ_JADWYS010000001.1"/>
</dbReference>
<keyword evidence="4" id="KW-1185">Reference proteome</keyword>
<keyword evidence="1" id="KW-0732">Signal</keyword>
<dbReference type="EMBL" id="JADWYS010000001">
    <property type="protein sequence ID" value="MBG9390082.1"/>
    <property type="molecule type" value="Genomic_DNA"/>
</dbReference>
<evidence type="ECO:0000256" key="1">
    <source>
        <dbReference type="SAM" id="SignalP"/>
    </source>
</evidence>
<protein>
    <submittedName>
        <fullName evidence="3">DUF1311 domain-containing protein</fullName>
    </submittedName>
</protein>